<evidence type="ECO:0000313" key="2">
    <source>
        <dbReference type="Proteomes" id="UP000183685"/>
    </source>
</evidence>
<accession>A0A1G6U5R1</accession>
<protein>
    <submittedName>
        <fullName evidence="1">Uncharacterized protein</fullName>
    </submittedName>
</protein>
<dbReference type="RefSeq" id="WP_068308353.1">
    <property type="nucleotide sequence ID" value="NZ_FNAK01000001.1"/>
</dbReference>
<reference evidence="1 2" key="1">
    <citation type="submission" date="2016-10" db="EMBL/GenBank/DDBJ databases">
        <authorList>
            <person name="de Groot N.N."/>
        </authorList>
    </citation>
    <scope>NUCLEOTIDE SEQUENCE [LARGE SCALE GENOMIC DNA]</scope>
    <source>
        <strain evidence="1 2">CGMCC 1.9109</strain>
    </source>
</reference>
<dbReference type="Proteomes" id="UP000183685">
    <property type="component" value="Unassembled WGS sequence"/>
</dbReference>
<keyword evidence="2" id="KW-1185">Reference proteome</keyword>
<name>A0A1G6U5R1_9PROT</name>
<proteinExistence type="predicted"/>
<dbReference type="EMBL" id="FNAK01000001">
    <property type="protein sequence ID" value="SDD36762.1"/>
    <property type="molecule type" value="Genomic_DNA"/>
</dbReference>
<dbReference type="STRING" id="637679.GCA_001550055_00406"/>
<sequence>MLPNELLFPDYYAEYTPPPILELFDRHRAREKLPSTEYTFENHVVALRKLGILDRFTLLSGRFLFMTNDELFGSGWSGTEEKNIRRGCELQSKHIGLGSTIFEMFDKRSIFTNHFGVQALEQLALLSARLLTFERDFLALPSFRQCVEDARLMLHVAEQQLDQSGLLYDVFIEKYGGLAGCFPFFREPYQRIRDLGKLSVEGRSMTFLKFDMSYPRQEILSAISRRRKLDFHQVEIVKMPSYSRVWLAEVVAYLWLKERRQDCSLSAAQDRRLFKQLLSETIICCGQVGLPISDNQPGFISLFSPRHETQAQNFDWENFVATNVPEIIKLCKKIRTSHVYDLYSRA</sequence>
<evidence type="ECO:0000313" key="1">
    <source>
        <dbReference type="EMBL" id="SDD36762.1"/>
    </source>
</evidence>
<dbReference type="AlphaFoldDB" id="A0A1G6U5R1"/>
<organism evidence="1 2">
    <name type="scientific">Kordiimonas lacus</name>
    <dbReference type="NCBI Taxonomy" id="637679"/>
    <lineage>
        <taxon>Bacteria</taxon>
        <taxon>Pseudomonadati</taxon>
        <taxon>Pseudomonadota</taxon>
        <taxon>Alphaproteobacteria</taxon>
        <taxon>Kordiimonadales</taxon>
        <taxon>Kordiimonadaceae</taxon>
        <taxon>Kordiimonas</taxon>
    </lineage>
</organism>
<gene>
    <name evidence="1" type="ORF">SAMN04488071_0483</name>
</gene>